<keyword evidence="2" id="KW-1185">Reference proteome</keyword>
<gene>
    <name evidence="1" type="ORF">MTR67_026364</name>
</gene>
<accession>A0AAF0TUQ8</accession>
<reference evidence="1" key="1">
    <citation type="submission" date="2023-08" db="EMBL/GenBank/DDBJ databases">
        <title>A de novo genome assembly of Solanum verrucosum Schlechtendal, a Mexican diploid species geographically isolated from the other diploid A-genome species in potato relatives.</title>
        <authorList>
            <person name="Hosaka K."/>
        </authorList>
    </citation>
    <scope>NUCLEOTIDE SEQUENCE</scope>
    <source>
        <tissue evidence="1">Young leaves</tissue>
    </source>
</reference>
<sequence>MRQPFNIVSALLDEMTKINCTWYTMEDQVPPLNLGLTKEQIEKNQERDENIAIIMTQMDLLTKHVIQGCSKVVNAVVASSRVSLNDAKFEVKYNERHISCRAKWGFSSELFKVGRESRLERSGSRLV</sequence>
<dbReference type="Proteomes" id="UP001234989">
    <property type="component" value="Chromosome 6"/>
</dbReference>
<name>A0AAF0TUQ8_SOLVR</name>
<evidence type="ECO:0000313" key="1">
    <source>
        <dbReference type="EMBL" id="WMV32979.1"/>
    </source>
</evidence>
<protein>
    <submittedName>
        <fullName evidence="1">Uncharacterized protein</fullName>
    </submittedName>
</protein>
<dbReference type="AlphaFoldDB" id="A0AAF0TUQ8"/>
<proteinExistence type="predicted"/>
<dbReference type="EMBL" id="CP133617">
    <property type="protein sequence ID" value="WMV32979.1"/>
    <property type="molecule type" value="Genomic_DNA"/>
</dbReference>
<organism evidence="1 2">
    <name type="scientific">Solanum verrucosum</name>
    <dbReference type="NCBI Taxonomy" id="315347"/>
    <lineage>
        <taxon>Eukaryota</taxon>
        <taxon>Viridiplantae</taxon>
        <taxon>Streptophyta</taxon>
        <taxon>Embryophyta</taxon>
        <taxon>Tracheophyta</taxon>
        <taxon>Spermatophyta</taxon>
        <taxon>Magnoliopsida</taxon>
        <taxon>eudicotyledons</taxon>
        <taxon>Gunneridae</taxon>
        <taxon>Pentapetalae</taxon>
        <taxon>asterids</taxon>
        <taxon>lamiids</taxon>
        <taxon>Solanales</taxon>
        <taxon>Solanaceae</taxon>
        <taxon>Solanoideae</taxon>
        <taxon>Solaneae</taxon>
        <taxon>Solanum</taxon>
    </lineage>
</organism>
<evidence type="ECO:0000313" key="2">
    <source>
        <dbReference type="Proteomes" id="UP001234989"/>
    </source>
</evidence>